<proteinExistence type="predicted"/>
<dbReference type="Proteomes" id="UP000784128">
    <property type="component" value="Unassembled WGS sequence"/>
</dbReference>
<dbReference type="SMART" id="SM00852">
    <property type="entry name" value="MoCF_biosynth"/>
    <property type="match status" value="1"/>
</dbReference>
<dbReference type="InterPro" id="IPR036425">
    <property type="entry name" value="MoaB/Mog-like_dom_sf"/>
</dbReference>
<evidence type="ECO:0000256" key="4">
    <source>
        <dbReference type="ARBA" id="ARBA00023150"/>
    </source>
</evidence>
<dbReference type="NCBIfam" id="TIGR00177">
    <property type="entry name" value="molyb_syn"/>
    <property type="match status" value="1"/>
</dbReference>
<name>A0ABS5U928_9BACT</name>
<keyword evidence="9" id="KW-1185">Reference proteome</keyword>
<comment type="pathway">
    <text evidence="1">Cofactor biosynthesis; molybdopterin biosynthesis.</text>
</comment>
<dbReference type="InterPro" id="IPR051920">
    <property type="entry name" value="MPT_Adenylyltrnsfr/MoaC-Rel"/>
</dbReference>
<comment type="catalytic activity">
    <reaction evidence="5">
        <text>molybdopterin + ATP + H(+) = adenylyl-molybdopterin + diphosphate</text>
        <dbReference type="Rhea" id="RHEA:31331"/>
        <dbReference type="ChEBI" id="CHEBI:15378"/>
        <dbReference type="ChEBI" id="CHEBI:30616"/>
        <dbReference type="ChEBI" id="CHEBI:33019"/>
        <dbReference type="ChEBI" id="CHEBI:58698"/>
        <dbReference type="ChEBI" id="CHEBI:62727"/>
        <dbReference type="EC" id="2.7.7.75"/>
    </reaction>
</comment>
<keyword evidence="4" id="KW-0501">Molybdenum cofactor biosynthesis</keyword>
<protein>
    <recommendedName>
        <fullName evidence="3">Molybdopterin adenylyltransferase</fullName>
        <ecNumber evidence="2">2.7.7.75</ecNumber>
    </recommendedName>
</protein>
<comment type="caution">
    <text evidence="8">The sequence shown here is derived from an EMBL/GenBank/DDBJ whole genome shotgun (WGS) entry which is preliminary data.</text>
</comment>
<dbReference type="PANTHER" id="PTHR43764:SF1">
    <property type="entry name" value="MOLYBDOPTERIN MOLYBDOTRANSFERASE"/>
    <property type="match status" value="1"/>
</dbReference>
<evidence type="ECO:0000256" key="2">
    <source>
        <dbReference type="ARBA" id="ARBA00012509"/>
    </source>
</evidence>
<evidence type="ECO:0000256" key="3">
    <source>
        <dbReference type="ARBA" id="ARBA00013491"/>
    </source>
</evidence>
<evidence type="ECO:0000313" key="9">
    <source>
        <dbReference type="Proteomes" id="UP000784128"/>
    </source>
</evidence>
<feature type="domain" description="MoaB/Mog" evidence="7">
    <location>
        <begin position="4"/>
        <end position="148"/>
    </location>
</feature>
<evidence type="ECO:0000256" key="5">
    <source>
        <dbReference type="ARBA" id="ARBA00051131"/>
    </source>
</evidence>
<dbReference type="Pfam" id="PF00994">
    <property type="entry name" value="MoCF_biosynth"/>
    <property type="match status" value="1"/>
</dbReference>
<evidence type="ECO:0000313" key="8">
    <source>
        <dbReference type="EMBL" id="MBT1072155.1"/>
    </source>
</evidence>
<dbReference type="CDD" id="cd00886">
    <property type="entry name" value="MogA_MoaB"/>
    <property type="match status" value="1"/>
</dbReference>
<accession>A0ABS5U928</accession>
<evidence type="ECO:0000256" key="6">
    <source>
        <dbReference type="ARBA" id="ARBA00058212"/>
    </source>
</evidence>
<dbReference type="InterPro" id="IPR001453">
    <property type="entry name" value="MoaB/Mog_dom"/>
</dbReference>
<sequence>MRVAILTLSDKGSRGERVDQSGPALSAWLAERGAQTVHAQIIPDEHDQIVAVLTEWADADLADLILTTGGTGVSPRDVTPEATMQVTQRLIPGIGELMRLKSLEKTPMASLSRAVAGIRGQSLIINLPGSPKGAVENLAAVWQVIGHAVEKIRGGQEDCGDRFTNPTCP</sequence>
<comment type="function">
    <text evidence="6">Catalyzes the adenylation of molybdopterin as part of the biosynthesis of the molybdenum-cofactor.</text>
</comment>
<organism evidence="8 9">
    <name type="scientific">Pelotalea chapellei</name>
    <dbReference type="NCBI Taxonomy" id="44671"/>
    <lineage>
        <taxon>Bacteria</taxon>
        <taxon>Pseudomonadati</taxon>
        <taxon>Thermodesulfobacteriota</taxon>
        <taxon>Desulfuromonadia</taxon>
        <taxon>Geobacterales</taxon>
        <taxon>Geobacteraceae</taxon>
        <taxon>Pelotalea</taxon>
    </lineage>
</organism>
<reference evidence="8 9" key="1">
    <citation type="submission" date="2021-05" db="EMBL/GenBank/DDBJ databases">
        <title>The draft genome of Geobacter chapellei DSM 13688.</title>
        <authorList>
            <person name="Xu Z."/>
            <person name="Masuda Y."/>
            <person name="Itoh H."/>
            <person name="Senoo K."/>
        </authorList>
    </citation>
    <scope>NUCLEOTIDE SEQUENCE [LARGE SCALE GENOMIC DNA]</scope>
    <source>
        <strain evidence="8 9">DSM 13688</strain>
    </source>
</reference>
<gene>
    <name evidence="8" type="ORF">KJB30_10195</name>
</gene>
<dbReference type="InterPro" id="IPR008284">
    <property type="entry name" value="MoCF_biosynth_CS"/>
</dbReference>
<dbReference type="EMBL" id="JAHDYS010000008">
    <property type="protein sequence ID" value="MBT1072155.1"/>
    <property type="molecule type" value="Genomic_DNA"/>
</dbReference>
<evidence type="ECO:0000259" key="7">
    <source>
        <dbReference type="SMART" id="SM00852"/>
    </source>
</evidence>
<dbReference type="SUPFAM" id="SSF53218">
    <property type="entry name" value="Molybdenum cofactor biosynthesis proteins"/>
    <property type="match status" value="1"/>
</dbReference>
<dbReference type="PROSITE" id="PS01078">
    <property type="entry name" value="MOCF_BIOSYNTHESIS_1"/>
    <property type="match status" value="1"/>
</dbReference>
<evidence type="ECO:0000256" key="1">
    <source>
        <dbReference type="ARBA" id="ARBA00005046"/>
    </source>
</evidence>
<dbReference type="Gene3D" id="3.40.980.10">
    <property type="entry name" value="MoaB/Mog-like domain"/>
    <property type="match status" value="1"/>
</dbReference>
<dbReference type="EC" id="2.7.7.75" evidence="2"/>
<dbReference type="RefSeq" id="WP_214298839.1">
    <property type="nucleotide sequence ID" value="NZ_JAHDYS010000008.1"/>
</dbReference>
<dbReference type="PANTHER" id="PTHR43764">
    <property type="entry name" value="MOLYBDENUM COFACTOR BIOSYNTHESIS"/>
    <property type="match status" value="1"/>
</dbReference>